<keyword evidence="2" id="KW-1185">Reference proteome</keyword>
<evidence type="ECO:0000313" key="2">
    <source>
        <dbReference type="Proteomes" id="UP000033874"/>
    </source>
</evidence>
<proteinExistence type="predicted"/>
<dbReference type="PANTHER" id="PTHR40275:SF1">
    <property type="entry name" value="SSL7038 PROTEIN"/>
    <property type="match status" value="1"/>
</dbReference>
<dbReference type="PANTHER" id="PTHR40275">
    <property type="entry name" value="SSL7038 PROTEIN"/>
    <property type="match status" value="1"/>
</dbReference>
<gene>
    <name evidence="1" type="ORF">YP76_08860</name>
</gene>
<dbReference type="EMBL" id="LBIC01000003">
    <property type="protein sequence ID" value="KKW92978.1"/>
    <property type="molecule type" value="Genomic_DNA"/>
</dbReference>
<comment type="caution">
    <text evidence="1">The sequence shown here is derived from an EMBL/GenBank/DDBJ whole genome shotgun (WGS) entry which is preliminary data.</text>
</comment>
<reference evidence="1 2" key="1">
    <citation type="submission" date="2015-04" db="EMBL/GenBank/DDBJ databases">
        <title>Genome sequence of aromatic hydrocarbons-degrading Sphingobium chungbukense DJ77.</title>
        <authorList>
            <person name="Kim Y.-C."/>
            <person name="Chae J.-C."/>
        </authorList>
    </citation>
    <scope>NUCLEOTIDE SEQUENCE [LARGE SCALE GENOMIC DNA]</scope>
    <source>
        <strain evidence="1 2">DJ77</strain>
    </source>
</reference>
<dbReference type="InterPro" id="IPR014057">
    <property type="entry name" value="HI1420"/>
</dbReference>
<dbReference type="NCBIfam" id="TIGR02684">
    <property type="entry name" value="dnstrm_HI1420"/>
    <property type="match status" value="1"/>
</dbReference>
<dbReference type="STRING" id="56193.YP76_08860"/>
<dbReference type="InterPro" id="IPR010982">
    <property type="entry name" value="Lambda_DNA-bd_dom_sf"/>
</dbReference>
<dbReference type="Proteomes" id="UP000033874">
    <property type="component" value="Unassembled WGS sequence"/>
</dbReference>
<dbReference type="PATRIC" id="fig|56193.3.peg.1833"/>
<protein>
    <submittedName>
        <fullName evidence="1">Addiction module antitoxin</fullName>
    </submittedName>
</protein>
<dbReference type="GO" id="GO:0003677">
    <property type="term" value="F:DNA binding"/>
    <property type="evidence" value="ECO:0007669"/>
    <property type="project" value="InterPro"/>
</dbReference>
<dbReference type="RefSeq" id="WP_046763186.1">
    <property type="nucleotide sequence ID" value="NZ_LBIC01000003.1"/>
</dbReference>
<sequence>MNIPLTPFRTANHLTEHEDRVALLSDAAATGDGAALADALGKVGRAYGMTKLSEATGIKRQQLYKSLSRDGNPTLSTVTKVLAALGMRLSVERKP</sequence>
<evidence type="ECO:0000313" key="1">
    <source>
        <dbReference type="EMBL" id="KKW92978.1"/>
    </source>
</evidence>
<dbReference type="Pfam" id="PF21716">
    <property type="entry name" value="dnstrm_HI1420"/>
    <property type="match status" value="1"/>
</dbReference>
<accession>A0A0M3ASW2</accession>
<dbReference type="SUPFAM" id="SSF47413">
    <property type="entry name" value="lambda repressor-like DNA-binding domains"/>
    <property type="match status" value="1"/>
</dbReference>
<organism evidence="1 2">
    <name type="scientific">Sphingobium chungbukense</name>
    <dbReference type="NCBI Taxonomy" id="56193"/>
    <lineage>
        <taxon>Bacteria</taxon>
        <taxon>Pseudomonadati</taxon>
        <taxon>Pseudomonadota</taxon>
        <taxon>Alphaproteobacteria</taxon>
        <taxon>Sphingomonadales</taxon>
        <taxon>Sphingomonadaceae</taxon>
        <taxon>Sphingobium</taxon>
    </lineage>
</organism>
<dbReference type="AlphaFoldDB" id="A0A0M3ASW2"/>
<name>A0A0M3ASW2_9SPHN</name>